<dbReference type="Gene3D" id="1.25.40.10">
    <property type="entry name" value="Tetratricopeptide repeat domain"/>
    <property type="match status" value="3"/>
</dbReference>
<dbReference type="PANTHER" id="PTHR47874">
    <property type="entry name" value="EXPRESSED PROTEIN"/>
    <property type="match status" value="1"/>
</dbReference>
<feature type="repeat" description="PPR" evidence="3">
    <location>
        <begin position="244"/>
        <end position="278"/>
    </location>
</feature>
<evidence type="ECO:0000313" key="4">
    <source>
        <dbReference type="EMBL" id="ONK62907.1"/>
    </source>
</evidence>
<gene>
    <name evidence="4" type="ORF">A4U43_C07F9360</name>
</gene>
<dbReference type="GO" id="GO:0003729">
    <property type="term" value="F:mRNA binding"/>
    <property type="evidence" value="ECO:0007669"/>
    <property type="project" value="InterPro"/>
</dbReference>
<evidence type="ECO:0000256" key="1">
    <source>
        <dbReference type="ARBA" id="ARBA00007626"/>
    </source>
</evidence>
<protein>
    <recommendedName>
        <fullName evidence="6">Pentacotripeptide-repeat region of PRORP domain-containing protein</fullName>
    </recommendedName>
</protein>
<dbReference type="EMBL" id="CM007387">
    <property type="protein sequence ID" value="ONK62907.1"/>
    <property type="molecule type" value="Genomic_DNA"/>
</dbReference>
<keyword evidence="5" id="KW-1185">Reference proteome</keyword>
<dbReference type="AlphaFoldDB" id="A0A5P1ECH1"/>
<organism evidence="4 5">
    <name type="scientific">Asparagus officinalis</name>
    <name type="common">Garden asparagus</name>
    <dbReference type="NCBI Taxonomy" id="4686"/>
    <lineage>
        <taxon>Eukaryota</taxon>
        <taxon>Viridiplantae</taxon>
        <taxon>Streptophyta</taxon>
        <taxon>Embryophyta</taxon>
        <taxon>Tracheophyta</taxon>
        <taxon>Spermatophyta</taxon>
        <taxon>Magnoliopsida</taxon>
        <taxon>Liliopsida</taxon>
        <taxon>Asparagales</taxon>
        <taxon>Asparagaceae</taxon>
        <taxon>Asparagoideae</taxon>
        <taxon>Asparagus</taxon>
    </lineage>
</organism>
<evidence type="ECO:0000313" key="5">
    <source>
        <dbReference type="Proteomes" id="UP000243459"/>
    </source>
</evidence>
<proteinExistence type="inferred from homology"/>
<evidence type="ECO:0000256" key="2">
    <source>
        <dbReference type="ARBA" id="ARBA00022737"/>
    </source>
</evidence>
<evidence type="ECO:0008006" key="6">
    <source>
        <dbReference type="Google" id="ProtNLM"/>
    </source>
</evidence>
<name>A0A5P1ECH1_ASPOF</name>
<dbReference type="Pfam" id="PF01535">
    <property type="entry name" value="PPR"/>
    <property type="match status" value="2"/>
</dbReference>
<feature type="repeat" description="PPR" evidence="3">
    <location>
        <begin position="172"/>
        <end position="207"/>
    </location>
</feature>
<dbReference type="OMA" id="PENEYRP"/>
<accession>A0A5P1ECH1</accession>
<dbReference type="InterPro" id="IPR002885">
    <property type="entry name" value="PPR_rpt"/>
</dbReference>
<comment type="similarity">
    <text evidence="1">Belongs to the PPR family. P subfamily.</text>
</comment>
<sequence>MYTREGELSTNRETPTWIVSIGYGRKSLFVLLLSNEEDRIRDRIHLLTEKPTSLISDGDLDDIKARVSSIADEILTLEDVERVAGVLDARSVVDLLRRSPNGSASVELLSRLKAKPHFALEVFNWRRRQADAEIPLQAEEYSKAITLAGRTKDIDLAVGLFCDAARTLGFQSTCVYNSLISAYMYNGYTKKAISVFGDLERDPNCKPSIVTYNILLSVFGRSMLVNHMEAILKTIDQSDDLSPTLTTYNTVIAGYVTAWMWGRMESTFHRMETGTVKPDASTYLLMLRGYAHSGNIERMESTYELVKEMVNNHEICLIQAMICAYCKSSDPDRVRKIENLMKFIPDGEYRPWLNILLIRLYAQEGLLESMDKSILEAFKRNTIVTTTGTMRSIISSYFRCDAVDQLVGFIRNAEYAGWRLCRSLYHCKMVMYGQHNRLEEMHAVLDEMEAYKFNPTKKTFLIMFKAYWKIGRKSEAESILGIMWKHGFCTTEDSFVF</sequence>
<dbReference type="Pfam" id="PF13041">
    <property type="entry name" value="PPR_2"/>
    <property type="match status" value="2"/>
</dbReference>
<dbReference type="PROSITE" id="PS51375">
    <property type="entry name" value="PPR"/>
    <property type="match status" value="2"/>
</dbReference>
<dbReference type="InterPro" id="IPR011990">
    <property type="entry name" value="TPR-like_helical_dom_sf"/>
</dbReference>
<dbReference type="Proteomes" id="UP000243459">
    <property type="component" value="Chromosome 7"/>
</dbReference>
<dbReference type="PANTHER" id="PTHR47874:SF1">
    <property type="entry name" value="OS05G0407900 PROTEIN"/>
    <property type="match status" value="1"/>
</dbReference>
<keyword evidence="2" id="KW-0677">Repeat</keyword>
<dbReference type="NCBIfam" id="TIGR00756">
    <property type="entry name" value="PPR"/>
    <property type="match status" value="1"/>
</dbReference>
<evidence type="ECO:0000256" key="3">
    <source>
        <dbReference type="PROSITE-ProRule" id="PRU00708"/>
    </source>
</evidence>
<reference evidence="5" key="1">
    <citation type="journal article" date="2017" name="Nat. Commun.">
        <title>The asparagus genome sheds light on the origin and evolution of a young Y chromosome.</title>
        <authorList>
            <person name="Harkess A."/>
            <person name="Zhou J."/>
            <person name="Xu C."/>
            <person name="Bowers J.E."/>
            <person name="Van der Hulst R."/>
            <person name="Ayyampalayam S."/>
            <person name="Mercati F."/>
            <person name="Riccardi P."/>
            <person name="McKain M.R."/>
            <person name="Kakrana A."/>
            <person name="Tang H."/>
            <person name="Ray J."/>
            <person name="Groenendijk J."/>
            <person name="Arikit S."/>
            <person name="Mathioni S.M."/>
            <person name="Nakano M."/>
            <person name="Shan H."/>
            <person name="Telgmann-Rauber A."/>
            <person name="Kanno A."/>
            <person name="Yue Z."/>
            <person name="Chen H."/>
            <person name="Li W."/>
            <person name="Chen Y."/>
            <person name="Xu X."/>
            <person name="Zhang Y."/>
            <person name="Luo S."/>
            <person name="Chen H."/>
            <person name="Gao J."/>
            <person name="Mao Z."/>
            <person name="Pires J.C."/>
            <person name="Luo M."/>
            <person name="Kudrna D."/>
            <person name="Wing R.A."/>
            <person name="Meyers B.C."/>
            <person name="Yi K."/>
            <person name="Kong H."/>
            <person name="Lavrijsen P."/>
            <person name="Sunseri F."/>
            <person name="Falavigna A."/>
            <person name="Ye Y."/>
            <person name="Leebens-Mack J.H."/>
            <person name="Chen G."/>
        </authorList>
    </citation>
    <scope>NUCLEOTIDE SEQUENCE [LARGE SCALE GENOMIC DNA]</scope>
    <source>
        <strain evidence="5">cv. DH0086</strain>
    </source>
</reference>
<dbReference type="Gramene" id="ONK62907">
    <property type="protein sequence ID" value="ONK62907"/>
    <property type="gene ID" value="A4U43_C07F9360"/>
</dbReference>
<dbReference type="InterPro" id="IPR044179">
    <property type="entry name" value="PPR5-like"/>
</dbReference>